<reference evidence="2" key="1">
    <citation type="submission" date="2019-11" db="EMBL/GenBank/DDBJ databases">
        <authorList>
            <person name="Feng L."/>
        </authorList>
    </citation>
    <scope>NUCLEOTIDE SEQUENCE</scope>
    <source>
        <strain evidence="2">AvaginalisLFYP127</strain>
    </source>
</reference>
<feature type="transmembrane region" description="Helical" evidence="1">
    <location>
        <begin position="50"/>
        <end position="70"/>
    </location>
</feature>
<organism evidence="2">
    <name type="scientific">Anaerococcus vaginalis</name>
    <dbReference type="NCBI Taxonomy" id="33037"/>
    <lineage>
        <taxon>Bacteria</taxon>
        <taxon>Bacillati</taxon>
        <taxon>Bacillota</taxon>
        <taxon>Tissierellia</taxon>
        <taxon>Tissierellales</taxon>
        <taxon>Peptoniphilaceae</taxon>
        <taxon>Anaerococcus</taxon>
    </lineage>
</organism>
<dbReference type="InterPro" id="IPR031360">
    <property type="entry name" value="TrpP"/>
</dbReference>
<feature type="transmembrane region" description="Helical" evidence="1">
    <location>
        <begin position="105"/>
        <end position="125"/>
    </location>
</feature>
<sequence length="175" mass="18882">MKTKTITQASILLAIGTILHLIPGFVGMVKPDFMLVCVFTIIILNKDFKMSLAVGLAGGILAGITTSAPGGFVPNITDKIISSLFVYFAVKFFEKIKIENIFSIGSLYFLGTAVSGLVFLFLMNITGALPEGFGIKLMFVSLVLPTAGINILVGLFFDKVMSMYNKNLTRSLAQI</sequence>
<dbReference type="EMBL" id="CACRSW010000003">
    <property type="protein sequence ID" value="VYS79643.1"/>
    <property type="molecule type" value="Genomic_DNA"/>
</dbReference>
<accession>A0A6N2RED6</accession>
<keyword evidence="1" id="KW-0472">Membrane</keyword>
<gene>
    <name evidence="2" type="primary">trpP</name>
    <name evidence="2" type="ORF">AVLFYP127_01373</name>
</gene>
<keyword evidence="1" id="KW-0812">Transmembrane</keyword>
<feature type="transmembrane region" description="Helical" evidence="1">
    <location>
        <begin position="137"/>
        <end position="157"/>
    </location>
</feature>
<proteinExistence type="predicted"/>
<keyword evidence="1" id="KW-1133">Transmembrane helix</keyword>
<feature type="transmembrane region" description="Helical" evidence="1">
    <location>
        <begin position="6"/>
        <end position="29"/>
    </location>
</feature>
<dbReference type="Pfam" id="PF17099">
    <property type="entry name" value="TrpP"/>
    <property type="match status" value="1"/>
</dbReference>
<evidence type="ECO:0000256" key="1">
    <source>
        <dbReference type="SAM" id="Phobius"/>
    </source>
</evidence>
<name>A0A6N2RED6_9FIRM</name>
<protein>
    <submittedName>
        <fullName evidence="2">Putative tryptophan transport protein</fullName>
    </submittedName>
</protein>
<evidence type="ECO:0000313" key="2">
    <source>
        <dbReference type="EMBL" id="VYS79643.1"/>
    </source>
</evidence>
<dbReference type="RefSeq" id="WP_156328511.1">
    <property type="nucleotide sequence ID" value="NZ_CACRSW010000003.1"/>
</dbReference>
<dbReference type="AlphaFoldDB" id="A0A6N2RED6"/>